<evidence type="ECO:0000313" key="3">
    <source>
        <dbReference type="Proteomes" id="UP000235363"/>
    </source>
</evidence>
<evidence type="ECO:0000256" key="1">
    <source>
        <dbReference type="ARBA" id="ARBA00022723"/>
    </source>
</evidence>
<gene>
    <name evidence="2" type="ORF">CJ204_02410</name>
</gene>
<dbReference type="GO" id="GO:0046872">
    <property type="term" value="F:metal ion binding"/>
    <property type="evidence" value="ECO:0007669"/>
    <property type="project" value="UniProtKB-KW"/>
</dbReference>
<reference evidence="2 3" key="1">
    <citation type="submission" date="2017-09" db="EMBL/GenBank/DDBJ databases">
        <title>Bacterial strain isolated from the female urinary microbiota.</title>
        <authorList>
            <person name="Thomas-White K."/>
            <person name="Kumar N."/>
            <person name="Forster S."/>
            <person name="Putonti C."/>
            <person name="Lawley T."/>
            <person name="Wolfe A.J."/>
        </authorList>
    </citation>
    <scope>NUCLEOTIDE SEQUENCE [LARGE SCALE GENOMIC DNA]</scope>
    <source>
        <strain evidence="2 3">UMB0908</strain>
    </source>
</reference>
<dbReference type="Proteomes" id="UP000235363">
    <property type="component" value="Unassembled WGS sequence"/>
</dbReference>
<dbReference type="EMBL" id="PNHF01000003">
    <property type="protein sequence ID" value="PMC63103.1"/>
    <property type="molecule type" value="Genomic_DNA"/>
</dbReference>
<evidence type="ECO:0000313" key="2">
    <source>
        <dbReference type="EMBL" id="PMC63103.1"/>
    </source>
</evidence>
<comment type="caution">
    <text evidence="2">The sequence shown here is derived from an EMBL/GenBank/DDBJ whole genome shotgun (WGS) entry which is preliminary data.</text>
</comment>
<dbReference type="SUPFAM" id="SSF55008">
    <property type="entry name" value="HMA, heavy metal-associated domain"/>
    <property type="match status" value="1"/>
</dbReference>
<dbReference type="GeneID" id="95321775"/>
<dbReference type="AlphaFoldDB" id="A0A2N6T1A6"/>
<name>A0A2N6T1A6_9CORY</name>
<sequence>MSDVTTTMLRAEGFTCPSCVSKIEKRVGRMPGVSGVTVHFNTSRIEVDHDPEVAGADAIIDEIAKAGYVAKASAF</sequence>
<dbReference type="Pfam" id="PF00403">
    <property type="entry name" value="HMA"/>
    <property type="match status" value="1"/>
</dbReference>
<dbReference type="PROSITE" id="PS50846">
    <property type="entry name" value="HMA_2"/>
    <property type="match status" value="1"/>
</dbReference>
<keyword evidence="1" id="KW-0479">Metal-binding</keyword>
<dbReference type="Gene3D" id="3.30.70.100">
    <property type="match status" value="1"/>
</dbReference>
<dbReference type="InterPro" id="IPR006121">
    <property type="entry name" value="HMA_dom"/>
</dbReference>
<proteinExistence type="predicted"/>
<dbReference type="FunFam" id="3.30.70.100:FF:000001">
    <property type="entry name" value="ATPase copper transporting beta"/>
    <property type="match status" value="1"/>
</dbReference>
<dbReference type="CDD" id="cd00371">
    <property type="entry name" value="HMA"/>
    <property type="match status" value="1"/>
</dbReference>
<organism evidence="2 3">
    <name type="scientific">Corynebacterium xerosis</name>
    <dbReference type="NCBI Taxonomy" id="1725"/>
    <lineage>
        <taxon>Bacteria</taxon>
        <taxon>Bacillati</taxon>
        <taxon>Actinomycetota</taxon>
        <taxon>Actinomycetes</taxon>
        <taxon>Mycobacteriales</taxon>
        <taxon>Corynebacteriaceae</taxon>
        <taxon>Corynebacterium</taxon>
    </lineage>
</organism>
<dbReference type="RefSeq" id="WP_060925599.1">
    <property type="nucleotide sequence ID" value="NZ_CP032788.1"/>
</dbReference>
<accession>A0A2N6T1A6</accession>
<protein>
    <submittedName>
        <fullName evidence="2">Heavy metal transport/detoxification protein</fullName>
    </submittedName>
</protein>
<dbReference type="InterPro" id="IPR036163">
    <property type="entry name" value="HMA_dom_sf"/>
</dbReference>